<sequence>MTFKRLGCYLRIKPAVEGITSPEKTAIPIDRRTFQIENNNNMRSVWAGLGRKRTAQYTIAPLQILSLGV</sequence>
<name>B6TFZ5_MAIZE</name>
<dbReference type="EMBL" id="EU963910">
    <property type="protein sequence ID" value="ACG36028.1"/>
    <property type="molecule type" value="mRNA"/>
</dbReference>
<protein>
    <submittedName>
        <fullName evidence="1">Uncharacterized protein</fullName>
    </submittedName>
</protein>
<evidence type="ECO:0000313" key="1">
    <source>
        <dbReference type="EMBL" id="ACG36028.1"/>
    </source>
</evidence>
<dbReference type="AlphaFoldDB" id="B6TFZ5"/>
<accession>B6TFZ5</accession>
<reference evidence="1" key="1">
    <citation type="journal article" date="2009" name="Plant Mol. Biol.">
        <title>Insights into corn genes derived from large-scale cDNA sequencing.</title>
        <authorList>
            <person name="Alexandrov N.N."/>
            <person name="Brover V.V."/>
            <person name="Freidin S."/>
            <person name="Troukhan M.E."/>
            <person name="Tatarinova T.V."/>
            <person name="Zhang H."/>
            <person name="Swaller T.J."/>
            <person name="Lu Y.P."/>
            <person name="Bouck J."/>
            <person name="Flavell R.B."/>
            <person name="Feldmann K.A."/>
        </authorList>
    </citation>
    <scope>NUCLEOTIDE SEQUENCE</scope>
</reference>
<organism evidence="1">
    <name type="scientific">Zea mays</name>
    <name type="common">Maize</name>
    <dbReference type="NCBI Taxonomy" id="4577"/>
    <lineage>
        <taxon>Eukaryota</taxon>
        <taxon>Viridiplantae</taxon>
        <taxon>Streptophyta</taxon>
        <taxon>Embryophyta</taxon>
        <taxon>Tracheophyta</taxon>
        <taxon>Spermatophyta</taxon>
        <taxon>Magnoliopsida</taxon>
        <taxon>Liliopsida</taxon>
        <taxon>Poales</taxon>
        <taxon>Poaceae</taxon>
        <taxon>PACMAD clade</taxon>
        <taxon>Panicoideae</taxon>
        <taxon>Andropogonodae</taxon>
        <taxon>Andropogoneae</taxon>
        <taxon>Tripsacinae</taxon>
        <taxon>Zea</taxon>
    </lineage>
</organism>
<proteinExistence type="evidence at transcript level"/>